<dbReference type="InterPro" id="IPR036020">
    <property type="entry name" value="WW_dom_sf"/>
</dbReference>
<dbReference type="Gene3D" id="1.10.10.440">
    <property type="entry name" value="FF domain"/>
    <property type="match status" value="1"/>
</dbReference>
<dbReference type="InterPro" id="IPR036517">
    <property type="entry name" value="FF_domain_sf"/>
</dbReference>
<feature type="compositionally biased region" description="Basic and acidic residues" evidence="2">
    <location>
        <begin position="321"/>
        <end position="334"/>
    </location>
</feature>
<feature type="domain" description="WW" evidence="3">
    <location>
        <begin position="22"/>
        <end position="55"/>
    </location>
</feature>
<reference evidence="4" key="2">
    <citation type="submission" date="2014-06" db="EMBL/GenBank/DDBJ databases">
        <title>The complete genome of Blastobotrys (Arxula) adeninivorans LS3 - a yeast of biotechnological interest.</title>
        <authorList>
            <person name="Kunze G."/>
            <person name="Gaillardin C."/>
            <person name="Czernicka M."/>
            <person name="Durrens P."/>
            <person name="Martin T."/>
            <person name="Boer E."/>
            <person name="Gabaldon T."/>
            <person name="Cruz J."/>
            <person name="Talla E."/>
            <person name="Marck C."/>
            <person name="Goffeau A."/>
            <person name="Barbe V."/>
            <person name="Baret P."/>
            <person name="Baronian K."/>
            <person name="Beier S."/>
            <person name="Bleykasten C."/>
            <person name="Bode R."/>
            <person name="Casaregola S."/>
            <person name="Despons L."/>
            <person name="Fairhead C."/>
            <person name="Giersberg M."/>
            <person name="Gierski P."/>
            <person name="Hahnel U."/>
            <person name="Hartmann A."/>
            <person name="Jankowska D."/>
            <person name="Jubin C."/>
            <person name="Jung P."/>
            <person name="Lafontaine I."/>
            <person name="Leh-Louis V."/>
            <person name="Lemaire M."/>
            <person name="Marcet-Houben M."/>
            <person name="Mascher M."/>
            <person name="Morel G."/>
            <person name="Richard G.-F."/>
            <person name="Riechen J."/>
            <person name="Sacerdot C."/>
            <person name="Sarkar A."/>
            <person name="Savel G."/>
            <person name="Schacherer J."/>
            <person name="Sherman D."/>
            <person name="Straub M.-L."/>
            <person name="Stein N."/>
            <person name="Thierry A."/>
            <person name="Trautwein-Schult A."/>
            <person name="Westhof E."/>
            <person name="Worch S."/>
            <person name="Dujon B."/>
            <person name="Souciet J.-L."/>
            <person name="Wincker P."/>
            <person name="Scholz U."/>
            <person name="Neuveglise N."/>
        </authorList>
    </citation>
    <scope>NUCLEOTIDE SEQUENCE</scope>
    <source>
        <strain evidence="4">LS3</strain>
    </source>
</reference>
<evidence type="ECO:0000313" key="4">
    <source>
        <dbReference type="EMBL" id="CDP36077.1"/>
    </source>
</evidence>
<reference evidence="4" key="1">
    <citation type="submission" date="2014-02" db="EMBL/GenBank/DDBJ databases">
        <authorList>
            <person name="Genoscope - CEA"/>
        </authorList>
    </citation>
    <scope>NUCLEOTIDE SEQUENCE</scope>
    <source>
        <strain evidence="4">LS3</strain>
    </source>
</reference>
<protein>
    <submittedName>
        <fullName evidence="4">ARAD1B04774p</fullName>
    </submittedName>
</protein>
<dbReference type="SUPFAM" id="SSF51045">
    <property type="entry name" value="WW domain"/>
    <property type="match status" value="1"/>
</dbReference>
<sequence>MDDSKSNKRGRIKRQDRPKLKIPLDDTWVLVFCKSGKRFAHNTRTKESLWSPPPEVQKIIDGIDKNDMLKLIARSRGYDPERKRVPRKSQDSGEPMQTDSTDDKNESVIYPESNQRTIEIVDQDEDGNSESEDSSSNVDQASSGSESDVESGAVSFALDSGSDEDDLSPEEKQAKFNEMLNESGVSPYAPWDSLRDQLAEDDRYDVYDTGRERKEVFDAWAKQKIAESKLTAAMDGTNRPESSDPREIYLSFVAKHYKKGLYYVDFKRKYRKEPDFKSVDLSDQQKQSLYRQLSSLLQQPLSDRVLAYKEFMAKNPSNPRVDPKYHALDPDDRI</sequence>
<dbReference type="SMART" id="SM00441">
    <property type="entry name" value="FF"/>
    <property type="match status" value="1"/>
</dbReference>
<dbReference type="EMBL" id="HG937692">
    <property type="protein sequence ID" value="CDP36077.1"/>
    <property type="molecule type" value="Genomic_DNA"/>
</dbReference>
<feature type="region of interest" description="Disordered" evidence="2">
    <location>
        <begin position="314"/>
        <end position="334"/>
    </location>
</feature>
<feature type="compositionally biased region" description="Acidic residues" evidence="2">
    <location>
        <begin position="121"/>
        <end position="133"/>
    </location>
</feature>
<evidence type="ECO:0000256" key="1">
    <source>
        <dbReference type="ARBA" id="ARBA00022737"/>
    </source>
</evidence>
<dbReference type="GO" id="GO:0005634">
    <property type="term" value="C:nucleus"/>
    <property type="evidence" value="ECO:0007669"/>
    <property type="project" value="TreeGrafter"/>
</dbReference>
<dbReference type="Gene3D" id="2.20.70.10">
    <property type="match status" value="1"/>
</dbReference>
<keyword evidence="1" id="KW-0677">Repeat</keyword>
<accession>A0A060TB13</accession>
<organism evidence="4">
    <name type="scientific">Blastobotrys adeninivorans</name>
    <name type="common">Yeast</name>
    <name type="synonym">Arxula adeninivorans</name>
    <dbReference type="NCBI Taxonomy" id="409370"/>
    <lineage>
        <taxon>Eukaryota</taxon>
        <taxon>Fungi</taxon>
        <taxon>Dikarya</taxon>
        <taxon>Ascomycota</taxon>
        <taxon>Saccharomycotina</taxon>
        <taxon>Dipodascomycetes</taxon>
        <taxon>Dipodascales</taxon>
        <taxon>Trichomonascaceae</taxon>
        <taxon>Blastobotrys</taxon>
    </lineage>
</organism>
<dbReference type="InterPro" id="IPR045148">
    <property type="entry name" value="TCRG1-like"/>
</dbReference>
<dbReference type="PROSITE" id="PS50020">
    <property type="entry name" value="WW_DOMAIN_2"/>
    <property type="match status" value="1"/>
</dbReference>
<gene>
    <name evidence="4" type="ORF">GNLVRS02_ARAD1B04774g</name>
</gene>
<dbReference type="InterPro" id="IPR001202">
    <property type="entry name" value="WW_dom"/>
</dbReference>
<evidence type="ECO:0000259" key="3">
    <source>
        <dbReference type="PROSITE" id="PS50020"/>
    </source>
</evidence>
<dbReference type="InterPro" id="IPR002713">
    <property type="entry name" value="FF_domain"/>
</dbReference>
<dbReference type="PANTHER" id="PTHR15377:SF3">
    <property type="entry name" value="WW DOMAIN-CONTAINING PROTEIN"/>
    <property type="match status" value="1"/>
</dbReference>
<dbReference type="GO" id="GO:0003712">
    <property type="term" value="F:transcription coregulator activity"/>
    <property type="evidence" value="ECO:0007669"/>
    <property type="project" value="TreeGrafter"/>
</dbReference>
<feature type="region of interest" description="Disordered" evidence="2">
    <location>
        <begin position="71"/>
        <end position="173"/>
    </location>
</feature>
<dbReference type="PANTHER" id="PTHR15377">
    <property type="entry name" value="TRANSCRIPTION ELONGATION REGULATOR 1"/>
    <property type="match status" value="1"/>
</dbReference>
<dbReference type="GO" id="GO:0070063">
    <property type="term" value="F:RNA polymerase binding"/>
    <property type="evidence" value="ECO:0007669"/>
    <property type="project" value="InterPro"/>
</dbReference>
<dbReference type="PhylomeDB" id="A0A060TB13"/>
<proteinExistence type="predicted"/>
<evidence type="ECO:0000256" key="2">
    <source>
        <dbReference type="SAM" id="MobiDB-lite"/>
    </source>
</evidence>
<dbReference type="Pfam" id="PF01846">
    <property type="entry name" value="FF"/>
    <property type="match status" value="1"/>
</dbReference>
<dbReference type="SUPFAM" id="SSF81698">
    <property type="entry name" value="FF domain"/>
    <property type="match status" value="1"/>
</dbReference>
<feature type="compositionally biased region" description="Basic and acidic residues" evidence="2">
    <location>
        <begin position="76"/>
        <end position="91"/>
    </location>
</feature>
<dbReference type="AlphaFoldDB" id="A0A060TB13"/>
<name>A0A060TB13_BLAAD</name>